<protein>
    <submittedName>
        <fullName evidence="7">Phosphate ABC transporter permease</fullName>
    </submittedName>
</protein>
<dbReference type="PANTHER" id="PTHR42727">
    <property type="entry name" value="PHOSPHATE TRANSPORT SYSTEM PERMEASE PROTEIN"/>
    <property type="match status" value="1"/>
</dbReference>
<feature type="transmembrane region" description="Helical" evidence="5">
    <location>
        <begin position="468"/>
        <end position="491"/>
    </location>
</feature>
<dbReference type="Proteomes" id="UP000619761">
    <property type="component" value="Unassembled WGS sequence"/>
</dbReference>
<dbReference type="Gene3D" id="1.10.3720.10">
    <property type="entry name" value="MetI-like"/>
    <property type="match status" value="2"/>
</dbReference>
<evidence type="ECO:0000256" key="5">
    <source>
        <dbReference type="RuleBase" id="RU363032"/>
    </source>
</evidence>
<feature type="transmembrane region" description="Helical" evidence="5">
    <location>
        <begin position="571"/>
        <end position="594"/>
    </location>
</feature>
<sequence length="763" mass="83379">MSQPVSIAAKTSELMPNAEQRAKLRRWRNIKDKVSGYGIMVAGIAVVASLALIFVYLFSEVIPLLRGASVDVEKTYSLPVNEQVASSPAEFITLERYEEIGATYHRNGTVQFFNALDGAGTINQQVPKSADAQFTTLASSESSHGLVAYGYSNGEVAVVKAQYNLSYPDDKRVVTPSLDFPLGEAPFALDPNKAAISTLAIQDTSNGPVLAAATADNRLLLAMVTTKTNPITEETTTSTEVFNLPPLPEGEKVTQMQVDDNGRYLVVANDKSQLYLYNLSKPNAAERYEPVTVEGGKVTAMRFLVSTGSLAIGTEQGSVSQWLMVRDKNNRYHVTHVRDFESLSGAVTHIAPEFSRRGFWAADNKGNIGIYYGTSARTLLIKSMGTTPVEKIGLSPINGRVLLLDQTQKVSMAKVWNEHPEVSFSMLWEKVWYEGRDAPDYIWQASSGSDNFEAKMSFVPLSLGTLKAALFAILFAVPLGVMGAIYTAYFMTPKLRGMVKPTIEIMAALPSVILGFLAGLWLAPFLENHLPAIFCILIFVPIVMLIVGFIWSQLPLAIRAQVPEGWEAAILVVPIILTVWACIDISPYLEVWFFDGSLPQWFTNHDVKFEQRNALVVGLVMGFAVIPSIFSIAEDAVFSVPRHLTQGSLALGATRWQTMVGVVLPTASPGIFSAVMMGFGRAVGETMIVLMATGNSPVVNFNIFEGMRTLSANIAVEMPETAVASTHFRVLFLAALLLLALTFVVNTVAEIVRQSLRKRYSNL</sequence>
<feature type="transmembrane region" description="Helical" evidence="5">
    <location>
        <begin position="529"/>
        <end position="551"/>
    </location>
</feature>
<keyword evidence="3 5" id="KW-1133">Transmembrane helix</keyword>
<dbReference type="InterPro" id="IPR015943">
    <property type="entry name" value="WD40/YVTN_repeat-like_dom_sf"/>
</dbReference>
<dbReference type="SUPFAM" id="SSF161098">
    <property type="entry name" value="MetI-like"/>
    <property type="match status" value="1"/>
</dbReference>
<accession>A0ABQ3ASM1</accession>
<dbReference type="InterPro" id="IPR036322">
    <property type="entry name" value="WD40_repeat_dom_sf"/>
</dbReference>
<keyword evidence="8" id="KW-1185">Reference proteome</keyword>
<dbReference type="PROSITE" id="PS50928">
    <property type="entry name" value="ABC_TM1"/>
    <property type="match status" value="1"/>
</dbReference>
<keyword evidence="5" id="KW-0813">Transport</keyword>
<evidence type="ECO:0000313" key="7">
    <source>
        <dbReference type="EMBL" id="GGY64090.1"/>
    </source>
</evidence>
<dbReference type="SUPFAM" id="SSF50978">
    <property type="entry name" value="WD40 repeat-like"/>
    <property type="match status" value="1"/>
</dbReference>
<dbReference type="EMBL" id="BMYZ01000001">
    <property type="protein sequence ID" value="GGY64090.1"/>
    <property type="molecule type" value="Genomic_DNA"/>
</dbReference>
<comment type="similarity">
    <text evidence="5">Belongs to the binding-protein-dependent transport system permease family.</text>
</comment>
<evidence type="ECO:0000256" key="3">
    <source>
        <dbReference type="ARBA" id="ARBA00022989"/>
    </source>
</evidence>
<feature type="transmembrane region" description="Helical" evidence="5">
    <location>
        <begin position="503"/>
        <end position="523"/>
    </location>
</feature>
<feature type="domain" description="ABC transmembrane type-1" evidence="6">
    <location>
        <begin position="462"/>
        <end position="749"/>
    </location>
</feature>
<dbReference type="InterPro" id="IPR035906">
    <property type="entry name" value="MetI-like_sf"/>
</dbReference>
<evidence type="ECO:0000256" key="1">
    <source>
        <dbReference type="ARBA" id="ARBA00004651"/>
    </source>
</evidence>
<gene>
    <name evidence="7" type="ORF">GCM10011613_04780</name>
</gene>
<keyword evidence="2 5" id="KW-0812">Transmembrane</keyword>
<feature type="transmembrane region" description="Helical" evidence="5">
    <location>
        <begin position="659"/>
        <end position="679"/>
    </location>
</feature>
<dbReference type="Pfam" id="PF00528">
    <property type="entry name" value="BPD_transp_1"/>
    <property type="match status" value="1"/>
</dbReference>
<comment type="subcellular location">
    <subcellularLocation>
        <location evidence="1 5">Cell membrane</location>
        <topology evidence="1 5">Multi-pass membrane protein</topology>
    </subcellularLocation>
</comment>
<name>A0ABQ3ASM1_9GAMM</name>
<feature type="transmembrane region" description="Helical" evidence="5">
    <location>
        <begin position="34"/>
        <end position="58"/>
    </location>
</feature>
<reference evidence="8" key="1">
    <citation type="journal article" date="2019" name="Int. J. Syst. Evol. Microbiol.">
        <title>The Global Catalogue of Microorganisms (GCM) 10K type strain sequencing project: providing services to taxonomists for standard genome sequencing and annotation.</title>
        <authorList>
            <consortium name="The Broad Institute Genomics Platform"/>
            <consortium name="The Broad Institute Genome Sequencing Center for Infectious Disease"/>
            <person name="Wu L."/>
            <person name="Ma J."/>
        </authorList>
    </citation>
    <scope>NUCLEOTIDE SEQUENCE [LARGE SCALE GENOMIC DNA]</scope>
    <source>
        <strain evidence="8">KCTC 32239</strain>
    </source>
</reference>
<comment type="caution">
    <text evidence="7">The sequence shown here is derived from an EMBL/GenBank/DDBJ whole genome shotgun (WGS) entry which is preliminary data.</text>
</comment>
<dbReference type="InterPro" id="IPR000515">
    <property type="entry name" value="MetI-like"/>
</dbReference>
<dbReference type="Gene3D" id="2.130.10.10">
    <property type="entry name" value="YVTN repeat-like/Quinoprotein amine dehydrogenase"/>
    <property type="match status" value="1"/>
</dbReference>
<organism evidence="7 8">
    <name type="scientific">Cellvibrio zantedeschiae</name>
    <dbReference type="NCBI Taxonomy" id="1237077"/>
    <lineage>
        <taxon>Bacteria</taxon>
        <taxon>Pseudomonadati</taxon>
        <taxon>Pseudomonadota</taxon>
        <taxon>Gammaproteobacteria</taxon>
        <taxon>Cellvibrionales</taxon>
        <taxon>Cellvibrionaceae</taxon>
        <taxon>Cellvibrio</taxon>
    </lineage>
</organism>
<evidence type="ECO:0000256" key="4">
    <source>
        <dbReference type="ARBA" id="ARBA00023136"/>
    </source>
</evidence>
<feature type="transmembrane region" description="Helical" evidence="5">
    <location>
        <begin position="728"/>
        <end position="749"/>
    </location>
</feature>
<dbReference type="CDD" id="cd06261">
    <property type="entry name" value="TM_PBP2"/>
    <property type="match status" value="1"/>
</dbReference>
<dbReference type="Pfam" id="PF05131">
    <property type="entry name" value="Pep3_Vps18"/>
    <property type="match status" value="1"/>
</dbReference>
<evidence type="ECO:0000256" key="2">
    <source>
        <dbReference type="ARBA" id="ARBA00022692"/>
    </source>
</evidence>
<evidence type="ECO:0000259" key="6">
    <source>
        <dbReference type="PROSITE" id="PS50928"/>
    </source>
</evidence>
<feature type="transmembrane region" description="Helical" evidence="5">
    <location>
        <begin position="614"/>
        <end position="638"/>
    </location>
</feature>
<dbReference type="InterPro" id="IPR007810">
    <property type="entry name" value="Pep3/Vps18_beta-prop"/>
</dbReference>
<keyword evidence="4 5" id="KW-0472">Membrane</keyword>
<dbReference type="RefSeq" id="WP_189415744.1">
    <property type="nucleotide sequence ID" value="NZ_BMYZ01000001.1"/>
</dbReference>
<dbReference type="PANTHER" id="PTHR42727:SF1">
    <property type="entry name" value="PHOSPHATE TRANSPORT SYSTEM PERMEASE"/>
    <property type="match status" value="1"/>
</dbReference>
<proteinExistence type="inferred from homology"/>
<evidence type="ECO:0000313" key="8">
    <source>
        <dbReference type="Proteomes" id="UP000619761"/>
    </source>
</evidence>